<dbReference type="AlphaFoldDB" id="A0A4R1S5W5"/>
<dbReference type="Proteomes" id="UP000295008">
    <property type="component" value="Unassembled WGS sequence"/>
</dbReference>
<dbReference type="EMBL" id="SLUN01000004">
    <property type="protein sequence ID" value="TCL74170.1"/>
    <property type="molecule type" value="Genomic_DNA"/>
</dbReference>
<dbReference type="OrthoDB" id="9806267at2"/>
<evidence type="ECO:0000313" key="3">
    <source>
        <dbReference type="EMBL" id="TCL74170.1"/>
    </source>
</evidence>
<evidence type="ECO:0000259" key="2">
    <source>
        <dbReference type="SMART" id="SM00646"/>
    </source>
</evidence>
<dbReference type="GO" id="GO:0009253">
    <property type="term" value="P:peptidoglycan catabolic process"/>
    <property type="evidence" value="ECO:0007669"/>
    <property type="project" value="InterPro"/>
</dbReference>
<dbReference type="Pfam" id="PF07833">
    <property type="entry name" value="Cu_amine_oxidN1"/>
    <property type="match status" value="1"/>
</dbReference>
<dbReference type="SUPFAM" id="SSF55383">
    <property type="entry name" value="Copper amine oxidase, domain N"/>
    <property type="match status" value="1"/>
</dbReference>
<gene>
    <name evidence="3" type="ORF">EDC14_1004106</name>
</gene>
<dbReference type="InterPro" id="IPR036582">
    <property type="entry name" value="Mao_N_sf"/>
</dbReference>
<dbReference type="CDD" id="cd02696">
    <property type="entry name" value="MurNAc-LAA"/>
    <property type="match status" value="1"/>
</dbReference>
<dbReference type="RefSeq" id="WP_132013161.1">
    <property type="nucleotide sequence ID" value="NZ_SLUN01000004.1"/>
</dbReference>
<dbReference type="GO" id="GO:0008745">
    <property type="term" value="F:N-acetylmuramoyl-L-alanine amidase activity"/>
    <property type="evidence" value="ECO:0007669"/>
    <property type="project" value="InterPro"/>
</dbReference>
<keyword evidence="1" id="KW-0378">Hydrolase</keyword>
<evidence type="ECO:0000313" key="4">
    <source>
        <dbReference type="Proteomes" id="UP000295008"/>
    </source>
</evidence>
<dbReference type="PANTHER" id="PTHR30404">
    <property type="entry name" value="N-ACETYLMURAMOYL-L-ALANINE AMIDASE"/>
    <property type="match status" value="1"/>
</dbReference>
<dbReference type="PANTHER" id="PTHR30404:SF0">
    <property type="entry name" value="N-ACETYLMURAMOYL-L-ALANINE AMIDASE AMIC"/>
    <property type="match status" value="1"/>
</dbReference>
<dbReference type="Pfam" id="PF01520">
    <property type="entry name" value="Amidase_3"/>
    <property type="match status" value="1"/>
</dbReference>
<accession>A0A4R1S5W5</accession>
<dbReference type="SUPFAM" id="SSF53187">
    <property type="entry name" value="Zn-dependent exopeptidases"/>
    <property type="match status" value="1"/>
</dbReference>
<sequence>MAKRPSWLILMTGLIAICLVLLAGGGARAEDGGLLRVTLDGKALDPEIGVRIGENGVRFINLPFLNQYLHINSDWDPDKGEIYLRFGKLTLLLFEDDPQYSVNGETRRLAAAPFEAENQLWVPLEFIEHLGLAVKSQDERSVALAWSASFLLGLERVQYQDRPAFMLLGAKPLTIKSFLLTGPDRLVVDLPGVQAHPAFDSAVAENPMVKRVRFSPNGDGLRVVFDLNRLSGYQIIQEPGSNQATIVLNYLVEAIDFFQNGPERKVYIKSNYPARYQVSTFDHPSRLVVDLAGATLVGNNRPIPGDGRWIKAVRMSQFNPDTVRVVLDLVTPTHCFVIRSRTHPNWLEIRTVQNITAVSWSEEKDGGRLTITGDGELVEAIRKLKDPQRLQVDLNFSRPAAALKLPAIQNEQVKGVKLIPLNATALRLEISLNYFVGYQPQFSADRRQLAISFRRSPVIGKTVVLDPGHGGVDSGASGRQGTREKDVVLEVGLRLRELLEDAGAHVVMTRSDDTFISLYERPFLANYLFSDLFISIHANSSPNFQTQGVEVYHYAGRSDSQHLAKSVLDNLVRGTQLNNLGVKYNDFIVIREAQMPGILIELGFLSNFQEETTLRSSEYKEKAAAAILAGIVDYYQKG</sequence>
<organism evidence="3 4">
    <name type="scientific">Hydrogenispora ethanolica</name>
    <dbReference type="NCBI Taxonomy" id="1082276"/>
    <lineage>
        <taxon>Bacteria</taxon>
        <taxon>Bacillati</taxon>
        <taxon>Bacillota</taxon>
        <taxon>Hydrogenispora</taxon>
    </lineage>
</organism>
<proteinExistence type="predicted"/>
<dbReference type="GO" id="GO:0030288">
    <property type="term" value="C:outer membrane-bounded periplasmic space"/>
    <property type="evidence" value="ECO:0007669"/>
    <property type="project" value="TreeGrafter"/>
</dbReference>
<dbReference type="Gene3D" id="3.30.457.10">
    <property type="entry name" value="Copper amine oxidase-like, N-terminal domain"/>
    <property type="match status" value="1"/>
</dbReference>
<dbReference type="InterPro" id="IPR021731">
    <property type="entry name" value="AMIN_dom"/>
</dbReference>
<comment type="caution">
    <text evidence="3">The sequence shown here is derived from an EMBL/GenBank/DDBJ whole genome shotgun (WGS) entry which is preliminary data.</text>
</comment>
<dbReference type="InterPro" id="IPR002508">
    <property type="entry name" value="MurNAc-LAA_cat"/>
</dbReference>
<feature type="domain" description="MurNAc-LAA" evidence="2">
    <location>
        <begin position="522"/>
        <end position="632"/>
    </location>
</feature>
<name>A0A4R1S5W5_HYDET</name>
<evidence type="ECO:0000256" key="1">
    <source>
        <dbReference type="ARBA" id="ARBA00022801"/>
    </source>
</evidence>
<protein>
    <submittedName>
        <fullName evidence="3">N-acetylmuramoyl-L-alanine amidase CwlD</fullName>
    </submittedName>
</protein>
<dbReference type="SMART" id="SM00646">
    <property type="entry name" value="Ami_3"/>
    <property type="match status" value="1"/>
</dbReference>
<dbReference type="Gene3D" id="2.60.40.3500">
    <property type="match status" value="3"/>
</dbReference>
<keyword evidence="4" id="KW-1185">Reference proteome</keyword>
<dbReference type="Pfam" id="PF11741">
    <property type="entry name" value="AMIN"/>
    <property type="match status" value="2"/>
</dbReference>
<reference evidence="3 4" key="1">
    <citation type="submission" date="2019-03" db="EMBL/GenBank/DDBJ databases">
        <title>Genomic Encyclopedia of Type Strains, Phase IV (KMG-IV): sequencing the most valuable type-strain genomes for metagenomic binning, comparative biology and taxonomic classification.</title>
        <authorList>
            <person name="Goeker M."/>
        </authorList>
    </citation>
    <scope>NUCLEOTIDE SEQUENCE [LARGE SCALE GENOMIC DNA]</scope>
    <source>
        <strain evidence="3 4">LX-B</strain>
    </source>
</reference>
<dbReference type="Gene3D" id="3.40.630.40">
    <property type="entry name" value="Zn-dependent exopeptidases"/>
    <property type="match status" value="1"/>
</dbReference>
<dbReference type="InterPro" id="IPR050695">
    <property type="entry name" value="N-acetylmuramoyl_amidase_3"/>
</dbReference>
<dbReference type="InterPro" id="IPR012854">
    <property type="entry name" value="Cu_amine_oxidase-like_N"/>
</dbReference>